<feature type="binding site" evidence="5">
    <location>
        <position position="73"/>
    </location>
    <ligand>
        <name>Zn(2+)</name>
        <dbReference type="ChEBI" id="CHEBI:29105"/>
    </ligand>
</feature>
<dbReference type="Gene3D" id="3.30.2320.80">
    <property type="match status" value="1"/>
</dbReference>
<evidence type="ECO:0000256" key="2">
    <source>
        <dbReference type="ARBA" id="ARBA00022596"/>
    </source>
</evidence>
<comment type="caution">
    <text evidence="6">The sequence shown here is derived from an EMBL/GenBank/DDBJ whole genome shotgun (WGS) entry which is preliminary data.</text>
</comment>
<organism evidence="6 7">
    <name type="scientific">Sphaerotilus montanus</name>
    <dbReference type="NCBI Taxonomy" id="522889"/>
    <lineage>
        <taxon>Bacteria</taxon>
        <taxon>Pseudomonadati</taxon>
        <taxon>Pseudomonadota</taxon>
        <taxon>Betaproteobacteria</taxon>
        <taxon>Burkholderiales</taxon>
        <taxon>Sphaerotilaceae</taxon>
        <taxon>Sphaerotilus</taxon>
    </lineage>
</organism>
<comment type="function">
    <text evidence="5">Involved in the maturation of [NiFe] hydrogenases. Required for nickel insertion into the metal center of the hydrogenase.</text>
</comment>
<dbReference type="PANTHER" id="PTHR34535:SF3">
    <property type="entry name" value="HYDROGENASE MATURATION FACTOR HYPA"/>
    <property type="match status" value="1"/>
</dbReference>
<evidence type="ECO:0000256" key="1">
    <source>
        <dbReference type="ARBA" id="ARBA00010748"/>
    </source>
</evidence>
<dbReference type="HAMAP" id="MF_00213">
    <property type="entry name" value="HypA_HybF"/>
    <property type="match status" value="1"/>
</dbReference>
<evidence type="ECO:0000256" key="4">
    <source>
        <dbReference type="ARBA" id="ARBA00022833"/>
    </source>
</evidence>
<dbReference type="GO" id="GO:0016151">
    <property type="term" value="F:nickel cation binding"/>
    <property type="evidence" value="ECO:0007669"/>
    <property type="project" value="UniProtKB-UniRule"/>
</dbReference>
<dbReference type="GO" id="GO:0051604">
    <property type="term" value="P:protein maturation"/>
    <property type="evidence" value="ECO:0007669"/>
    <property type="project" value="InterPro"/>
</dbReference>
<dbReference type="PIRSF" id="PIRSF004761">
    <property type="entry name" value="Hydrgn_mat_HypA"/>
    <property type="match status" value="1"/>
</dbReference>
<keyword evidence="2 5" id="KW-0533">Nickel</keyword>
<keyword evidence="7" id="KW-1185">Reference proteome</keyword>
<evidence type="ECO:0000313" key="6">
    <source>
        <dbReference type="EMBL" id="NYG34234.1"/>
    </source>
</evidence>
<feature type="binding site" evidence="5">
    <location>
        <position position="89"/>
    </location>
    <ligand>
        <name>Zn(2+)</name>
        <dbReference type="ChEBI" id="CHEBI:29105"/>
    </ligand>
</feature>
<comment type="similarity">
    <text evidence="1 5">Belongs to the HypA/HybF family.</text>
</comment>
<proteinExistence type="inferred from homology"/>
<dbReference type="AlphaFoldDB" id="A0A7Y9R0T8"/>
<dbReference type="GO" id="GO:0008270">
    <property type="term" value="F:zinc ion binding"/>
    <property type="evidence" value="ECO:0007669"/>
    <property type="project" value="UniProtKB-UniRule"/>
</dbReference>
<feature type="binding site" evidence="5">
    <location>
        <position position="2"/>
    </location>
    <ligand>
        <name>Ni(2+)</name>
        <dbReference type="ChEBI" id="CHEBI:49786"/>
    </ligand>
</feature>
<dbReference type="Proteomes" id="UP000518288">
    <property type="component" value="Unassembled WGS sequence"/>
</dbReference>
<evidence type="ECO:0000256" key="3">
    <source>
        <dbReference type="ARBA" id="ARBA00022723"/>
    </source>
</evidence>
<dbReference type="Pfam" id="PF01155">
    <property type="entry name" value="HypA"/>
    <property type="match status" value="1"/>
</dbReference>
<dbReference type="EMBL" id="JACCFH010000001">
    <property type="protein sequence ID" value="NYG34234.1"/>
    <property type="molecule type" value="Genomic_DNA"/>
</dbReference>
<protein>
    <recommendedName>
        <fullName evidence="5">Hydrogenase maturation factor HypA</fullName>
    </recommendedName>
</protein>
<keyword evidence="3 5" id="KW-0479">Metal-binding</keyword>
<name>A0A7Y9R0T8_9BURK</name>
<dbReference type="InterPro" id="IPR000688">
    <property type="entry name" value="HypA/HybF"/>
</dbReference>
<sequence length="115" mass="12334">MHELSLAGGVVRLVEDAAEREGFRRVSQLRLEAGALSGVEVRALRFALDASIPGTCLEGAEILIDEPPGTAWCLRCCETVEITSRADACPRCGGFQLQPTGGTELRVVDLLVHDD</sequence>
<dbReference type="RefSeq" id="WP_179634911.1">
    <property type="nucleotide sequence ID" value="NZ_JACCFH010000001.1"/>
</dbReference>
<reference evidence="6 7" key="1">
    <citation type="submission" date="2020-07" db="EMBL/GenBank/DDBJ databases">
        <title>Genomic Encyclopedia of Archaeal and Bacterial Type Strains, Phase II (KMG-II): from individual species to whole genera.</title>
        <authorList>
            <person name="Goeker M."/>
        </authorList>
    </citation>
    <scope>NUCLEOTIDE SEQUENCE [LARGE SCALE GENOMIC DNA]</scope>
    <source>
        <strain evidence="6 7">DSM 21226</strain>
    </source>
</reference>
<evidence type="ECO:0000256" key="5">
    <source>
        <dbReference type="HAMAP-Rule" id="MF_00213"/>
    </source>
</evidence>
<gene>
    <name evidence="5" type="primary">hypA</name>
    <name evidence="6" type="ORF">BDD16_003220</name>
</gene>
<dbReference type="PANTHER" id="PTHR34535">
    <property type="entry name" value="HYDROGENASE MATURATION FACTOR HYPA"/>
    <property type="match status" value="1"/>
</dbReference>
<feature type="binding site" evidence="5">
    <location>
        <position position="76"/>
    </location>
    <ligand>
        <name>Zn(2+)</name>
        <dbReference type="ChEBI" id="CHEBI:29105"/>
    </ligand>
</feature>
<accession>A0A7Y9R0T8</accession>
<feature type="binding site" evidence="5">
    <location>
        <position position="92"/>
    </location>
    <ligand>
        <name>Zn(2+)</name>
        <dbReference type="ChEBI" id="CHEBI:29105"/>
    </ligand>
</feature>
<evidence type="ECO:0000313" key="7">
    <source>
        <dbReference type="Proteomes" id="UP000518288"/>
    </source>
</evidence>
<keyword evidence="4 5" id="KW-0862">Zinc</keyword>
<dbReference type="InterPro" id="IPR020538">
    <property type="entry name" value="Hydgase_Ni_incorp_HypA/HybF_CS"/>
</dbReference>
<dbReference type="PROSITE" id="PS01249">
    <property type="entry name" value="HYPA"/>
    <property type="match status" value="1"/>
</dbReference>